<dbReference type="GO" id="GO:0008610">
    <property type="term" value="P:lipid biosynthetic process"/>
    <property type="evidence" value="ECO:0007669"/>
    <property type="project" value="InterPro"/>
</dbReference>
<keyword evidence="3 5" id="KW-1133">Transmembrane helix</keyword>
<organism evidence="7 8">
    <name type="scientific">Rhodopila globiformis</name>
    <name type="common">Rhodopseudomonas globiformis</name>
    <dbReference type="NCBI Taxonomy" id="1071"/>
    <lineage>
        <taxon>Bacteria</taxon>
        <taxon>Pseudomonadati</taxon>
        <taxon>Pseudomonadota</taxon>
        <taxon>Alphaproteobacteria</taxon>
        <taxon>Acetobacterales</taxon>
        <taxon>Acetobacteraceae</taxon>
        <taxon>Rhodopila</taxon>
    </lineage>
</organism>
<keyword evidence="4 5" id="KW-0472">Membrane</keyword>
<comment type="subcellular location">
    <subcellularLocation>
        <location evidence="1">Membrane</location>
    </subcellularLocation>
</comment>
<dbReference type="InterPro" id="IPR050307">
    <property type="entry name" value="Sterol_Desaturase_Related"/>
</dbReference>
<proteinExistence type="predicted"/>
<dbReference type="RefSeq" id="WP_104517370.1">
    <property type="nucleotide sequence ID" value="NZ_NHRY01000044.1"/>
</dbReference>
<dbReference type="GO" id="GO:0005506">
    <property type="term" value="F:iron ion binding"/>
    <property type="evidence" value="ECO:0007669"/>
    <property type="project" value="InterPro"/>
</dbReference>
<evidence type="ECO:0000256" key="4">
    <source>
        <dbReference type="ARBA" id="ARBA00023136"/>
    </source>
</evidence>
<name>A0A2S6NMZ8_RHOGL</name>
<accession>A0A2S6NMZ8</accession>
<evidence type="ECO:0000259" key="6">
    <source>
        <dbReference type="Pfam" id="PF04116"/>
    </source>
</evidence>
<dbReference type="GO" id="GO:0016491">
    <property type="term" value="F:oxidoreductase activity"/>
    <property type="evidence" value="ECO:0007669"/>
    <property type="project" value="InterPro"/>
</dbReference>
<dbReference type="InterPro" id="IPR006694">
    <property type="entry name" value="Fatty_acid_hydroxylase"/>
</dbReference>
<evidence type="ECO:0000256" key="2">
    <source>
        <dbReference type="ARBA" id="ARBA00022692"/>
    </source>
</evidence>
<reference evidence="7 8" key="1">
    <citation type="journal article" date="2018" name="Arch. Microbiol.">
        <title>New insights into the metabolic potential of the phototrophic purple bacterium Rhodopila globiformis DSM 161(T) from its draft genome sequence and evidence for a vanadium-dependent nitrogenase.</title>
        <authorList>
            <person name="Imhoff J.F."/>
            <person name="Rahn T."/>
            <person name="Kunzel S."/>
            <person name="Neulinger S.C."/>
        </authorList>
    </citation>
    <scope>NUCLEOTIDE SEQUENCE [LARGE SCALE GENOMIC DNA]</scope>
    <source>
        <strain evidence="7 8">DSM 161</strain>
    </source>
</reference>
<evidence type="ECO:0000256" key="3">
    <source>
        <dbReference type="ARBA" id="ARBA00022989"/>
    </source>
</evidence>
<evidence type="ECO:0000256" key="1">
    <source>
        <dbReference type="ARBA" id="ARBA00004370"/>
    </source>
</evidence>
<feature type="transmembrane region" description="Helical" evidence="5">
    <location>
        <begin position="278"/>
        <end position="299"/>
    </location>
</feature>
<evidence type="ECO:0000313" key="7">
    <source>
        <dbReference type="EMBL" id="PPQ37897.1"/>
    </source>
</evidence>
<feature type="transmembrane region" description="Helical" evidence="5">
    <location>
        <begin position="50"/>
        <end position="73"/>
    </location>
</feature>
<dbReference type="PANTHER" id="PTHR11863">
    <property type="entry name" value="STEROL DESATURASE"/>
    <property type="match status" value="1"/>
</dbReference>
<gene>
    <name evidence="7" type="ORF">CCS01_02970</name>
</gene>
<comment type="caution">
    <text evidence="7">The sequence shown here is derived from an EMBL/GenBank/DDBJ whole genome shotgun (WGS) entry which is preliminary data.</text>
</comment>
<dbReference type="AlphaFoldDB" id="A0A2S6NMZ8"/>
<feature type="transmembrane region" description="Helical" evidence="5">
    <location>
        <begin position="12"/>
        <end position="30"/>
    </location>
</feature>
<dbReference type="EMBL" id="NHRY01000044">
    <property type="protein sequence ID" value="PPQ37897.1"/>
    <property type="molecule type" value="Genomic_DNA"/>
</dbReference>
<dbReference type="OrthoDB" id="9770329at2"/>
<feature type="transmembrane region" description="Helical" evidence="5">
    <location>
        <begin position="142"/>
        <end position="166"/>
    </location>
</feature>
<keyword evidence="2 5" id="KW-0812">Transmembrane</keyword>
<sequence>MPHTVIPAEPMIRLGCFLGVLLLMTAWEALAPRRDRTVGRLLRWPNNLGLVVLDTIIVRLLFPLAAVGMAFAARAHGWGLFNLVPVPAWLAIPAALLLLDLTIYVQHVAFHAVPWLWRLHRVHHADLEFDVTTGLRFHPGEIVLSMLVKLAAVLGLGAAPVAVLVFEVVLNATAMFNHGNVRLPSRLDRVLRLVVLTPDMHRVHHSIDQHETDSNFGFNQPWWDRLFGTYRAQPALGHARMVIGIEQFRDKRELWLPRMLIQPLRGASRSVMAPARRALMMGLRAGLVLVLVIAASWLLRHRDVIAPRHPGSALAYRNDCRWPGLESARKPSETAGSLVCEAGLRHTGQGAQSQRP</sequence>
<evidence type="ECO:0000313" key="8">
    <source>
        <dbReference type="Proteomes" id="UP000239724"/>
    </source>
</evidence>
<keyword evidence="8" id="KW-1185">Reference proteome</keyword>
<feature type="domain" description="Fatty acid hydroxylase" evidence="6">
    <location>
        <begin position="94"/>
        <end position="229"/>
    </location>
</feature>
<dbReference type="Pfam" id="PF04116">
    <property type="entry name" value="FA_hydroxylase"/>
    <property type="match status" value="1"/>
</dbReference>
<feature type="transmembrane region" description="Helical" evidence="5">
    <location>
        <begin position="80"/>
        <end position="105"/>
    </location>
</feature>
<dbReference type="Proteomes" id="UP000239724">
    <property type="component" value="Unassembled WGS sequence"/>
</dbReference>
<protein>
    <submittedName>
        <fullName evidence="7">Sterol desaturase</fullName>
    </submittedName>
</protein>
<dbReference type="GO" id="GO:0016020">
    <property type="term" value="C:membrane"/>
    <property type="evidence" value="ECO:0007669"/>
    <property type="project" value="UniProtKB-SubCell"/>
</dbReference>
<evidence type="ECO:0000256" key="5">
    <source>
        <dbReference type="SAM" id="Phobius"/>
    </source>
</evidence>